<protein>
    <submittedName>
        <fullName evidence="1">Uncharacterized protein</fullName>
    </submittedName>
</protein>
<evidence type="ECO:0000313" key="2">
    <source>
        <dbReference type="Proteomes" id="UP000656077"/>
    </source>
</evidence>
<name>A0A964RNH5_9CLOT</name>
<evidence type="ECO:0000313" key="1">
    <source>
        <dbReference type="EMBL" id="MVX64849.1"/>
    </source>
</evidence>
<proteinExistence type="predicted"/>
<dbReference type="AlphaFoldDB" id="A0A964RNH5"/>
<gene>
    <name evidence="1" type="ORF">GKZ28_14220</name>
</gene>
<reference evidence="1" key="1">
    <citation type="submission" date="2019-12" db="EMBL/GenBank/DDBJ databases">
        <title>Microbes associate with the intestines of laboratory mice.</title>
        <authorList>
            <person name="Navarre W."/>
            <person name="Wong E."/>
        </authorList>
    </citation>
    <scope>NUCLEOTIDE SEQUENCE</scope>
    <source>
        <strain evidence="1">NM79_F5</strain>
    </source>
</reference>
<dbReference type="EMBL" id="WSRQ01000022">
    <property type="protein sequence ID" value="MVX64849.1"/>
    <property type="molecule type" value="Genomic_DNA"/>
</dbReference>
<comment type="caution">
    <text evidence="1">The sequence shown here is derived from an EMBL/GenBank/DDBJ whole genome shotgun (WGS) entry which is preliminary data.</text>
</comment>
<organism evidence="1 2">
    <name type="scientific">Clostridium chromiireducens</name>
    <dbReference type="NCBI Taxonomy" id="225345"/>
    <lineage>
        <taxon>Bacteria</taxon>
        <taxon>Bacillati</taxon>
        <taxon>Bacillota</taxon>
        <taxon>Clostridia</taxon>
        <taxon>Eubacteriales</taxon>
        <taxon>Clostridiaceae</taxon>
        <taxon>Clostridium</taxon>
    </lineage>
</organism>
<dbReference type="RefSeq" id="WP_160359693.1">
    <property type="nucleotide sequence ID" value="NZ_WSRQ01000022.1"/>
</dbReference>
<sequence length="138" mass="16185">MKKYLKNKDFIPEDFYKVNELSINRNERNMIAILTIINLCFFPFTSESMMNIHKKDNANIVETKNIKQKITSIDNINTWIECVIESDIKEAYITMNEGEILVDNFDEINKLSSNKLIRINDINLNSDNRYKLGVSLDE</sequence>
<dbReference type="Proteomes" id="UP000656077">
    <property type="component" value="Unassembled WGS sequence"/>
</dbReference>
<accession>A0A964RNH5</accession>